<proteinExistence type="predicted"/>
<sequence length="398" mass="43297">MRSSRLICTACGKEFSDERFRCECGEPLEVVIEMKRTVKIQFHRSGILESFSDLLPGLEDKNSLSLGEGFTPLTRLGDKDSYGMELYAKNESINPTWSFKDRGSYLAVLDAIGRGYNHIGTVSTGNMAASVAAFGKRAGLETTILVSDSIPDEKLSPISIYGSRVIKVKGDYGQLYYNSLEAGSDSGIYFANSDAPMRVEGSKTIAFEIFIQLGERVPDFVIVPTSSGGNVRGIEKGFRELRDSKLSVSIPRMIVAQAAGCSPIDLAFSSRASTITRFHNPETIAHAIENPFPPSGNAVLRMLKRNGGATVAIDESSIMKAQRSLAMNGFFVQPASAVSYAAISKLHEELDMRKALVVVVLTGSGLKYPAILKEHPAHIETTSLESLEEILKKKPTPK</sequence>
<dbReference type="AlphaFoldDB" id="A0A7C1H640"/>
<organism evidence="5">
    <name type="scientific">Mesotoga infera</name>
    <dbReference type="NCBI Taxonomy" id="1236046"/>
    <lineage>
        <taxon>Bacteria</taxon>
        <taxon>Thermotogati</taxon>
        <taxon>Thermotogota</taxon>
        <taxon>Thermotogae</taxon>
        <taxon>Kosmotogales</taxon>
        <taxon>Kosmotogaceae</taxon>
        <taxon>Mesotoga</taxon>
    </lineage>
</organism>
<reference evidence="5" key="1">
    <citation type="journal article" date="2020" name="mSystems">
        <title>Genome- and Community-Level Interaction Insights into Carbon Utilization and Element Cycling Functions of Hydrothermarchaeota in Hydrothermal Sediment.</title>
        <authorList>
            <person name="Zhou Z."/>
            <person name="Liu Y."/>
            <person name="Xu W."/>
            <person name="Pan J."/>
            <person name="Luo Z.H."/>
            <person name="Li M."/>
        </authorList>
    </citation>
    <scope>NUCLEOTIDE SEQUENCE [LARGE SCALE GENOMIC DNA]</scope>
    <source>
        <strain evidence="5">SpSt-1179</strain>
    </source>
</reference>
<dbReference type="Gene3D" id="3.40.50.1100">
    <property type="match status" value="2"/>
</dbReference>
<dbReference type="EMBL" id="DSBT01000156">
    <property type="protein sequence ID" value="HDP77646.1"/>
    <property type="molecule type" value="Genomic_DNA"/>
</dbReference>
<evidence type="ECO:0000256" key="2">
    <source>
        <dbReference type="ARBA" id="ARBA00022898"/>
    </source>
</evidence>
<gene>
    <name evidence="5" type="ORF">ENN47_05590</name>
</gene>
<feature type="domain" description="Tryptophan synthase beta chain-like PALP" evidence="4">
    <location>
        <begin position="65"/>
        <end position="363"/>
    </location>
</feature>
<dbReference type="GO" id="GO:0009097">
    <property type="term" value="P:isoleucine biosynthetic process"/>
    <property type="evidence" value="ECO:0007669"/>
    <property type="project" value="TreeGrafter"/>
</dbReference>
<dbReference type="PANTHER" id="PTHR48078">
    <property type="entry name" value="THREONINE DEHYDRATASE, MITOCHONDRIAL-RELATED"/>
    <property type="match status" value="1"/>
</dbReference>
<evidence type="ECO:0000256" key="3">
    <source>
        <dbReference type="ARBA" id="ARBA00023239"/>
    </source>
</evidence>
<evidence type="ECO:0000313" key="5">
    <source>
        <dbReference type="EMBL" id="HDP77646.1"/>
    </source>
</evidence>
<dbReference type="GO" id="GO:0004794">
    <property type="term" value="F:threonine deaminase activity"/>
    <property type="evidence" value="ECO:0007669"/>
    <property type="project" value="TreeGrafter"/>
</dbReference>
<comment type="cofactor">
    <cofactor evidence="1">
        <name>pyridoxal 5'-phosphate</name>
        <dbReference type="ChEBI" id="CHEBI:597326"/>
    </cofactor>
</comment>
<protein>
    <submittedName>
        <fullName evidence="5">Pyridoxal-phosphate dependent enzyme</fullName>
    </submittedName>
</protein>
<evidence type="ECO:0000259" key="4">
    <source>
        <dbReference type="Pfam" id="PF00291"/>
    </source>
</evidence>
<dbReference type="InterPro" id="IPR036052">
    <property type="entry name" value="TrpB-like_PALP_sf"/>
</dbReference>
<keyword evidence="2" id="KW-0663">Pyridoxal phosphate</keyword>
<dbReference type="CDD" id="cd01563">
    <property type="entry name" value="Thr-synth_1"/>
    <property type="match status" value="1"/>
</dbReference>
<dbReference type="PANTHER" id="PTHR48078:SF6">
    <property type="entry name" value="L-THREONINE DEHYDRATASE CATABOLIC TDCB"/>
    <property type="match status" value="1"/>
</dbReference>
<keyword evidence="3" id="KW-0456">Lyase</keyword>
<evidence type="ECO:0000256" key="1">
    <source>
        <dbReference type="ARBA" id="ARBA00001933"/>
    </source>
</evidence>
<comment type="caution">
    <text evidence="5">The sequence shown here is derived from an EMBL/GenBank/DDBJ whole genome shotgun (WGS) entry which is preliminary data.</text>
</comment>
<dbReference type="InterPro" id="IPR001926">
    <property type="entry name" value="TrpB-like_PALP"/>
</dbReference>
<dbReference type="GO" id="GO:0003941">
    <property type="term" value="F:L-serine ammonia-lyase activity"/>
    <property type="evidence" value="ECO:0007669"/>
    <property type="project" value="TreeGrafter"/>
</dbReference>
<dbReference type="GO" id="GO:0006567">
    <property type="term" value="P:L-threonine catabolic process"/>
    <property type="evidence" value="ECO:0007669"/>
    <property type="project" value="TreeGrafter"/>
</dbReference>
<dbReference type="Pfam" id="PF00291">
    <property type="entry name" value="PALP"/>
    <property type="match status" value="1"/>
</dbReference>
<dbReference type="Proteomes" id="UP000886198">
    <property type="component" value="Unassembled WGS sequence"/>
</dbReference>
<dbReference type="SUPFAM" id="SSF53686">
    <property type="entry name" value="Tryptophan synthase beta subunit-like PLP-dependent enzymes"/>
    <property type="match status" value="1"/>
</dbReference>
<dbReference type="GO" id="GO:0006565">
    <property type="term" value="P:L-serine catabolic process"/>
    <property type="evidence" value="ECO:0007669"/>
    <property type="project" value="TreeGrafter"/>
</dbReference>
<name>A0A7C1H640_9BACT</name>
<dbReference type="InterPro" id="IPR050147">
    <property type="entry name" value="Ser/Thr_Dehydratase"/>
</dbReference>
<accession>A0A7C1H640</accession>